<dbReference type="EMBL" id="CAJNJA010067242">
    <property type="protein sequence ID" value="CAE7891882.1"/>
    <property type="molecule type" value="Genomic_DNA"/>
</dbReference>
<protein>
    <submittedName>
        <fullName evidence="2">Uncharacterized protein</fullName>
    </submittedName>
</protein>
<feature type="transmembrane region" description="Helical" evidence="1">
    <location>
        <begin position="376"/>
        <end position="396"/>
    </location>
</feature>
<organism evidence="2 3">
    <name type="scientific">Symbiodinium necroappetens</name>
    <dbReference type="NCBI Taxonomy" id="1628268"/>
    <lineage>
        <taxon>Eukaryota</taxon>
        <taxon>Sar</taxon>
        <taxon>Alveolata</taxon>
        <taxon>Dinophyceae</taxon>
        <taxon>Suessiales</taxon>
        <taxon>Symbiodiniaceae</taxon>
        <taxon>Symbiodinium</taxon>
    </lineage>
</organism>
<feature type="transmembrane region" description="Helical" evidence="1">
    <location>
        <begin position="290"/>
        <end position="307"/>
    </location>
</feature>
<gene>
    <name evidence="2" type="ORF">SNEC2469_LOCUS29658</name>
</gene>
<feature type="transmembrane region" description="Helical" evidence="1">
    <location>
        <begin position="190"/>
        <end position="207"/>
    </location>
</feature>
<evidence type="ECO:0000256" key="1">
    <source>
        <dbReference type="SAM" id="Phobius"/>
    </source>
</evidence>
<keyword evidence="3" id="KW-1185">Reference proteome</keyword>
<keyword evidence="1" id="KW-1133">Transmembrane helix</keyword>
<evidence type="ECO:0000313" key="3">
    <source>
        <dbReference type="Proteomes" id="UP000601435"/>
    </source>
</evidence>
<proteinExistence type="predicted"/>
<feature type="transmembrane region" description="Helical" evidence="1">
    <location>
        <begin position="128"/>
        <end position="145"/>
    </location>
</feature>
<reference evidence="2" key="1">
    <citation type="submission" date="2021-02" db="EMBL/GenBank/DDBJ databases">
        <authorList>
            <person name="Dougan E. K."/>
            <person name="Rhodes N."/>
            <person name="Thang M."/>
            <person name="Chan C."/>
        </authorList>
    </citation>
    <scope>NUCLEOTIDE SEQUENCE</scope>
</reference>
<feature type="transmembrane region" description="Helical" evidence="1">
    <location>
        <begin position="70"/>
        <end position="91"/>
    </location>
</feature>
<comment type="caution">
    <text evidence="2">The sequence shown here is derived from an EMBL/GenBank/DDBJ whole genome shotgun (WGS) entry which is preliminary data.</text>
</comment>
<accession>A0A813B6N7</accession>
<feature type="transmembrane region" description="Helical" evidence="1">
    <location>
        <begin position="152"/>
        <end position="170"/>
    </location>
</feature>
<dbReference type="OrthoDB" id="423438at2759"/>
<sequence>MPQNLSDYISRLIQVPRTSPFALALQNSTHMLAVPTRECSIYSRLWCGYEAYLATYYNKVVITARPSLEWLPSLAVGMAIWAVGAIAGFFWSTVGAESTASSTATFETWKSVTHALQVSYALGMQPPFAFEDAAAGCVVLVVLCGRSSHCVAFLNLLGALAVGFILGFWAKIFGALAQLPLRIIAGDPTGKFFLIPLFAVFVATSEMDRLRALQRKQEATLLELPQNARVQDAQCGKPEDTLTITNEIGDRWGHVEASVKVLLDSGMSTPALREVTQHGFSVRGLADVKFSRCWLGLAVWLFHFLLYGGSDAVLGVINGMVVGVTVVLWCNAERDDKAFLGSMSVKIVITVAVCTYAISYAFHLDHKLDEDKKARFGDFVLLGIAIVCLLCHLAGLKGFMRLPVARCLFGALRPRC</sequence>
<evidence type="ECO:0000313" key="2">
    <source>
        <dbReference type="EMBL" id="CAE7891882.1"/>
    </source>
</evidence>
<name>A0A813B6N7_9DINO</name>
<dbReference type="AlphaFoldDB" id="A0A813B6N7"/>
<dbReference type="Proteomes" id="UP000601435">
    <property type="component" value="Unassembled WGS sequence"/>
</dbReference>
<feature type="transmembrane region" description="Helical" evidence="1">
    <location>
        <begin position="344"/>
        <end position="364"/>
    </location>
</feature>
<keyword evidence="1" id="KW-0472">Membrane</keyword>
<feature type="transmembrane region" description="Helical" evidence="1">
    <location>
        <begin position="313"/>
        <end position="332"/>
    </location>
</feature>
<keyword evidence="1" id="KW-0812">Transmembrane</keyword>